<dbReference type="SMART" id="SM00086">
    <property type="entry name" value="PAC"/>
    <property type="match status" value="4"/>
</dbReference>
<dbReference type="InterPro" id="IPR013767">
    <property type="entry name" value="PAS_fold"/>
</dbReference>
<dbReference type="Proteomes" id="UP000005087">
    <property type="component" value="Chromosome"/>
</dbReference>
<dbReference type="InterPro" id="IPR052155">
    <property type="entry name" value="Biofilm_reg_signaling"/>
</dbReference>
<dbReference type="eggNOG" id="COG5001">
    <property type="taxonomic scope" value="Bacteria"/>
</dbReference>
<dbReference type="InterPro" id="IPR029787">
    <property type="entry name" value="Nucleotide_cyclase"/>
</dbReference>
<dbReference type="CDD" id="cd00130">
    <property type="entry name" value="PAS"/>
    <property type="match status" value="3"/>
</dbReference>
<dbReference type="InterPro" id="IPR000014">
    <property type="entry name" value="PAS"/>
</dbReference>
<dbReference type="STRING" id="928724.SacglDRAFT_04096"/>
<dbReference type="PROSITE" id="PS50887">
    <property type="entry name" value="GGDEF"/>
    <property type="match status" value="1"/>
</dbReference>
<dbReference type="InterPro" id="IPR035965">
    <property type="entry name" value="PAS-like_dom_sf"/>
</dbReference>
<dbReference type="InterPro" id="IPR001610">
    <property type="entry name" value="PAC"/>
</dbReference>
<gene>
    <name evidence="5" type="ORF">SacglDRAFT_04096</name>
</gene>
<dbReference type="RefSeq" id="WP_005466785.1">
    <property type="nucleotide sequence ID" value="NZ_CM001484.1"/>
</dbReference>
<dbReference type="SMART" id="SM00091">
    <property type="entry name" value="PAS"/>
    <property type="match status" value="3"/>
</dbReference>
<dbReference type="PROSITE" id="PS50113">
    <property type="entry name" value="PAC"/>
    <property type="match status" value="1"/>
</dbReference>
<dbReference type="PROSITE" id="PS50112">
    <property type="entry name" value="PAS"/>
    <property type="match status" value="2"/>
</dbReference>
<feature type="domain" description="PAS" evidence="1">
    <location>
        <begin position="364"/>
        <end position="408"/>
    </location>
</feature>
<dbReference type="InterPro" id="IPR013656">
    <property type="entry name" value="PAS_4"/>
</dbReference>
<accession>I1D7K7</accession>
<name>I1D7K7_9PSEU</name>
<dbReference type="SUPFAM" id="SSF55073">
    <property type="entry name" value="Nucleotide cyclase"/>
    <property type="match status" value="1"/>
</dbReference>
<keyword evidence="6" id="KW-1185">Reference proteome</keyword>
<dbReference type="CDD" id="cd01949">
    <property type="entry name" value="GGDEF"/>
    <property type="match status" value="1"/>
</dbReference>
<dbReference type="Gene3D" id="3.30.70.270">
    <property type="match status" value="1"/>
</dbReference>
<dbReference type="SMART" id="SM00267">
    <property type="entry name" value="GGDEF"/>
    <property type="match status" value="1"/>
</dbReference>
<evidence type="ECO:0000259" key="4">
    <source>
        <dbReference type="PROSITE" id="PS50887"/>
    </source>
</evidence>
<dbReference type="AlphaFoldDB" id="I1D7K7"/>
<sequence length="919" mass="100201">MEAYTHDEVSTGRSREDIVELALAASTADVWSVDLPTYDVTWGEELPAILGMDPDDPEAVRERLLELIEPLTVAAGNCPVWHNFDLEQCHTTPGGETRWTRFLARAQGSAVTGKAERLVGIATDVTEQRGNTQALADLADRYRLLVEFSPEGICVHQDGELVYVNPTAARFVAAEEPSALLGRPIIDFVSPASVPELLRRVASLRNPGEATEPTEVRLSRLDGGSMLIESVSVRTTWKGKPAYQVIMRDITAQKAAEAALRYQAALVSHVSDAIIGTTSDGMVTSWNPAAERIYGHSENIALGKPVGELVGAPLDPEAVVAEGGVIEAEHRKADGSALTVRVSASPMDRGYVLVCADETARRTAERRYRTVVAALDEGVVVTDANGFVDSANPAAGRILGLPVEAMLGCSPTLFPLYDESGARIPPSEYPLAATRTTGLATNGRVVRARRPDGRWVWLSMSCRPLNPNSAPPHQVVTSFTDITERKAIGEQLEHDATHDPLTNLANRTLVLQRLEEALRRREGRSPACVLFIDLDKFKVINDSLGHGIGDKVLRIAGQRLKNCVRHHDVVGRLGGDEFAVVTFGVEHGKQIQALIDHIRKALTEPITVEGRRLRVDASIGVVTAREDDERSAEDLLRDADVAMYQAKTRGRGRHEFFDVELRERVQRQLRLEQDLRDSVRSGQLWVAYQPVVDLRTCQRVAVEGLLRWNHPAHGPISPSEFIPLAEESDLINLVGGHMLRTATRELARRRLREGVRTSLTVNLSARQLDDESVVDTVSDALRSTGLPPDELCLEITESALMLDPATAADVLTALRGLGVRLAIDDFGTGYSSLAQLWKLPLDTLKIDRSFVAGLDGPDQADAEAIIKGIVTMAHSIGLTVIAEGTENERQVAILRELGCDQAQGFHFGKPAPADEVFGC</sequence>
<evidence type="ECO:0000313" key="6">
    <source>
        <dbReference type="Proteomes" id="UP000005087"/>
    </source>
</evidence>
<dbReference type="NCBIfam" id="TIGR00229">
    <property type="entry name" value="sensory_box"/>
    <property type="match status" value="3"/>
</dbReference>
<dbReference type="Gene3D" id="3.30.450.20">
    <property type="entry name" value="PAS domain"/>
    <property type="match status" value="4"/>
</dbReference>
<dbReference type="Pfam" id="PF00563">
    <property type="entry name" value="EAL"/>
    <property type="match status" value="1"/>
</dbReference>
<dbReference type="Pfam" id="PF00989">
    <property type="entry name" value="PAS"/>
    <property type="match status" value="1"/>
</dbReference>
<feature type="domain" description="PAS" evidence="1">
    <location>
        <begin position="259"/>
        <end position="317"/>
    </location>
</feature>
<evidence type="ECO:0000313" key="5">
    <source>
        <dbReference type="EMBL" id="EIF00932.1"/>
    </source>
</evidence>
<organism evidence="5 6">
    <name type="scientific">Saccharomonospora glauca K62</name>
    <dbReference type="NCBI Taxonomy" id="928724"/>
    <lineage>
        <taxon>Bacteria</taxon>
        <taxon>Bacillati</taxon>
        <taxon>Actinomycetota</taxon>
        <taxon>Actinomycetes</taxon>
        <taxon>Pseudonocardiales</taxon>
        <taxon>Pseudonocardiaceae</taxon>
        <taxon>Saccharomonospora</taxon>
    </lineage>
</organism>
<dbReference type="CDD" id="cd01948">
    <property type="entry name" value="EAL"/>
    <property type="match status" value="1"/>
</dbReference>
<dbReference type="Pfam" id="PF08448">
    <property type="entry name" value="PAS_4"/>
    <property type="match status" value="1"/>
</dbReference>
<dbReference type="GO" id="GO:0006355">
    <property type="term" value="P:regulation of DNA-templated transcription"/>
    <property type="evidence" value="ECO:0007669"/>
    <property type="project" value="InterPro"/>
</dbReference>
<dbReference type="InterPro" id="IPR043128">
    <property type="entry name" value="Rev_trsase/Diguanyl_cyclase"/>
</dbReference>
<evidence type="ECO:0000259" key="1">
    <source>
        <dbReference type="PROSITE" id="PS50112"/>
    </source>
</evidence>
<dbReference type="PROSITE" id="PS50883">
    <property type="entry name" value="EAL"/>
    <property type="match status" value="1"/>
</dbReference>
<dbReference type="Gene3D" id="3.20.20.450">
    <property type="entry name" value="EAL domain"/>
    <property type="match status" value="1"/>
</dbReference>
<dbReference type="EMBL" id="CM001484">
    <property type="protein sequence ID" value="EIF00932.1"/>
    <property type="molecule type" value="Genomic_DNA"/>
</dbReference>
<dbReference type="SMART" id="SM00052">
    <property type="entry name" value="EAL"/>
    <property type="match status" value="1"/>
</dbReference>
<proteinExistence type="predicted"/>
<dbReference type="InterPro" id="IPR000160">
    <property type="entry name" value="GGDEF_dom"/>
</dbReference>
<reference evidence="6" key="2">
    <citation type="submission" date="2012-01" db="EMBL/GenBank/DDBJ databases">
        <title>Noncontiguous Finished sequence of chromosome of Saccharomonospora glauca K62.</title>
        <authorList>
            <consortium name="US DOE Joint Genome Institute"/>
            <person name="Lucas S."/>
            <person name="Han J."/>
            <person name="Lapidus A."/>
            <person name="Cheng J.-F."/>
            <person name="Goodwin L."/>
            <person name="Pitluck S."/>
            <person name="Peters L."/>
            <person name="Mikhailova N."/>
            <person name="Held B."/>
            <person name="Detter J.C."/>
            <person name="Han C."/>
            <person name="Tapia R."/>
            <person name="Land M."/>
            <person name="Hauser L."/>
            <person name="Kyrpides N."/>
            <person name="Ivanova N."/>
            <person name="Pagani I."/>
            <person name="Brambilla E.-M."/>
            <person name="Klenk H.-P."/>
            <person name="Woyke T."/>
        </authorList>
    </citation>
    <scope>NUCLEOTIDE SEQUENCE [LARGE SCALE GENOMIC DNA]</scope>
    <source>
        <strain evidence="6">K62</strain>
    </source>
</reference>
<feature type="domain" description="PAC" evidence="2">
    <location>
        <begin position="439"/>
        <end position="494"/>
    </location>
</feature>
<dbReference type="InterPro" id="IPR035919">
    <property type="entry name" value="EAL_sf"/>
</dbReference>
<dbReference type="PANTHER" id="PTHR44757:SF2">
    <property type="entry name" value="BIOFILM ARCHITECTURE MAINTENANCE PROTEIN MBAA"/>
    <property type="match status" value="1"/>
</dbReference>
<evidence type="ECO:0000259" key="2">
    <source>
        <dbReference type="PROSITE" id="PS50113"/>
    </source>
</evidence>
<evidence type="ECO:0000259" key="3">
    <source>
        <dbReference type="PROSITE" id="PS50883"/>
    </source>
</evidence>
<dbReference type="PANTHER" id="PTHR44757">
    <property type="entry name" value="DIGUANYLATE CYCLASE DGCP"/>
    <property type="match status" value="1"/>
</dbReference>
<dbReference type="InterPro" id="IPR000700">
    <property type="entry name" value="PAS-assoc_C"/>
</dbReference>
<dbReference type="NCBIfam" id="TIGR00254">
    <property type="entry name" value="GGDEF"/>
    <property type="match status" value="1"/>
</dbReference>
<dbReference type="FunFam" id="3.30.70.270:FF:000001">
    <property type="entry name" value="Diguanylate cyclase domain protein"/>
    <property type="match status" value="1"/>
</dbReference>
<feature type="domain" description="GGDEF" evidence="4">
    <location>
        <begin position="525"/>
        <end position="659"/>
    </location>
</feature>
<dbReference type="Pfam" id="PF13426">
    <property type="entry name" value="PAS_9"/>
    <property type="match status" value="1"/>
</dbReference>
<dbReference type="InterPro" id="IPR001633">
    <property type="entry name" value="EAL_dom"/>
</dbReference>
<dbReference type="eggNOG" id="COG5002">
    <property type="taxonomic scope" value="Bacteria"/>
</dbReference>
<dbReference type="Pfam" id="PF00990">
    <property type="entry name" value="GGDEF"/>
    <property type="match status" value="1"/>
</dbReference>
<dbReference type="SUPFAM" id="SSF55785">
    <property type="entry name" value="PYP-like sensor domain (PAS domain)"/>
    <property type="match status" value="4"/>
</dbReference>
<protein>
    <submittedName>
        <fullName evidence="5">PAS domain S-box/diguanylate cyclase (GGDEF) domain-containing protein</fullName>
    </submittedName>
</protein>
<dbReference type="HOGENOM" id="CLU_000445_70_20_11"/>
<reference evidence="5 6" key="1">
    <citation type="submission" date="2011-09" db="EMBL/GenBank/DDBJ databases">
        <authorList>
            <consortium name="US DOE Joint Genome Institute (JGI-PGF)"/>
            <person name="Lucas S."/>
            <person name="Han J."/>
            <person name="Lapidus A."/>
            <person name="Cheng J.-F."/>
            <person name="Goodwin L."/>
            <person name="Pitluck S."/>
            <person name="Peters L."/>
            <person name="Land M.L."/>
            <person name="Hauser L."/>
            <person name="Brambilla E."/>
            <person name="Klenk H.-P."/>
            <person name="Woyke T.J."/>
        </authorList>
    </citation>
    <scope>NUCLEOTIDE SEQUENCE [LARGE SCALE GENOMIC DNA]</scope>
    <source>
        <strain evidence="5 6">K62</strain>
    </source>
</reference>
<dbReference type="SUPFAM" id="SSF141868">
    <property type="entry name" value="EAL domain-like"/>
    <property type="match status" value="1"/>
</dbReference>
<feature type="domain" description="EAL" evidence="3">
    <location>
        <begin position="668"/>
        <end position="919"/>
    </location>
</feature>